<evidence type="ECO:0000313" key="3">
    <source>
        <dbReference type="Proteomes" id="UP001237448"/>
    </source>
</evidence>
<dbReference type="Proteomes" id="UP001237448">
    <property type="component" value="Unassembled WGS sequence"/>
</dbReference>
<dbReference type="EMBL" id="JAUSVK010000001">
    <property type="protein sequence ID" value="MDQ0395593.1"/>
    <property type="molecule type" value="Genomic_DNA"/>
</dbReference>
<name>A0ABU0FLW0_9HYPH</name>
<feature type="domain" description="NAD(P)-binding" evidence="1">
    <location>
        <begin position="7"/>
        <end position="71"/>
    </location>
</feature>
<dbReference type="InterPro" id="IPR016040">
    <property type="entry name" value="NAD(P)-bd_dom"/>
</dbReference>
<keyword evidence="3" id="KW-1185">Reference proteome</keyword>
<dbReference type="Pfam" id="PF13460">
    <property type="entry name" value="NAD_binding_10"/>
    <property type="match status" value="1"/>
</dbReference>
<evidence type="ECO:0000313" key="2">
    <source>
        <dbReference type="EMBL" id="MDQ0395593.1"/>
    </source>
</evidence>
<dbReference type="PANTHER" id="PTHR15020:SF50">
    <property type="entry name" value="UPF0659 PROTEIN YMR090W"/>
    <property type="match status" value="1"/>
</dbReference>
<dbReference type="SUPFAM" id="SSF51735">
    <property type="entry name" value="NAD(P)-binding Rossmann-fold domains"/>
    <property type="match status" value="1"/>
</dbReference>
<gene>
    <name evidence="2" type="ORF">J3R73_005385</name>
</gene>
<dbReference type="RefSeq" id="WP_307434495.1">
    <property type="nucleotide sequence ID" value="NZ_JAUSVK010000001.1"/>
</dbReference>
<comment type="caution">
    <text evidence="2">The sequence shown here is derived from an EMBL/GenBank/DDBJ whole genome shotgun (WGS) entry which is preliminary data.</text>
</comment>
<accession>A0ABU0FLW0</accession>
<organism evidence="2 3">
    <name type="scientific">Labrys monachus</name>
    <dbReference type="NCBI Taxonomy" id="217067"/>
    <lineage>
        <taxon>Bacteria</taxon>
        <taxon>Pseudomonadati</taxon>
        <taxon>Pseudomonadota</taxon>
        <taxon>Alphaproteobacteria</taxon>
        <taxon>Hyphomicrobiales</taxon>
        <taxon>Xanthobacteraceae</taxon>
        <taxon>Labrys</taxon>
    </lineage>
</organism>
<proteinExistence type="predicted"/>
<dbReference type="Gene3D" id="3.40.50.720">
    <property type="entry name" value="NAD(P)-binding Rossmann-like Domain"/>
    <property type="match status" value="1"/>
</dbReference>
<dbReference type="InterPro" id="IPR036291">
    <property type="entry name" value="NAD(P)-bd_dom_sf"/>
</dbReference>
<reference evidence="2 3" key="1">
    <citation type="submission" date="2023-07" db="EMBL/GenBank/DDBJ databases">
        <title>Genomic Encyclopedia of Type Strains, Phase IV (KMG-IV): sequencing the most valuable type-strain genomes for metagenomic binning, comparative biology and taxonomic classification.</title>
        <authorList>
            <person name="Goeker M."/>
        </authorList>
    </citation>
    <scope>NUCLEOTIDE SEQUENCE [LARGE SCALE GENOMIC DNA]</scope>
    <source>
        <strain evidence="2 3">DSM 5896</strain>
    </source>
</reference>
<dbReference type="PANTHER" id="PTHR15020">
    <property type="entry name" value="FLAVIN REDUCTASE-RELATED"/>
    <property type="match status" value="1"/>
</dbReference>
<evidence type="ECO:0000259" key="1">
    <source>
        <dbReference type="Pfam" id="PF13460"/>
    </source>
</evidence>
<sequence>MKILVSGATGATRRLIVSKAIANGDAIVALVRSKAKAADIAGAELVEGDARDAAALTRAISGCDAVISSTSRIVVGRSAIAATG</sequence>
<protein>
    <submittedName>
        <fullName evidence="2">Uncharacterized protein YbjT (DUF2867 family)</fullName>
    </submittedName>
</protein>